<sequence length="112" mass="12737">MLTRMLIVTLFRFPIGTNGGIECQRLEESECSAKITILKIHIASNNRTKVGVSTSGSQNTECEYLSPRGCTRRCWASSIFHKRKDLSRAYVQRGLGECSMFTAFKPRWKICK</sequence>
<reference evidence="2 3" key="1">
    <citation type="submission" date="2021-06" db="EMBL/GenBank/DDBJ databases">
        <title>Caerostris extrusa draft genome.</title>
        <authorList>
            <person name="Kono N."/>
            <person name="Arakawa K."/>
        </authorList>
    </citation>
    <scope>NUCLEOTIDE SEQUENCE [LARGE SCALE GENOMIC DNA]</scope>
</reference>
<dbReference type="Proteomes" id="UP001054945">
    <property type="component" value="Unassembled WGS sequence"/>
</dbReference>
<dbReference type="EMBL" id="BPLR01003797">
    <property type="protein sequence ID" value="GIX88765.1"/>
    <property type="molecule type" value="Genomic_DNA"/>
</dbReference>
<dbReference type="AlphaFoldDB" id="A0AAV4NV54"/>
<evidence type="ECO:0000313" key="3">
    <source>
        <dbReference type="Proteomes" id="UP001054945"/>
    </source>
</evidence>
<protein>
    <recommendedName>
        <fullName evidence="4">Secreted protein</fullName>
    </recommendedName>
</protein>
<evidence type="ECO:0000256" key="1">
    <source>
        <dbReference type="SAM" id="SignalP"/>
    </source>
</evidence>
<evidence type="ECO:0008006" key="4">
    <source>
        <dbReference type="Google" id="ProtNLM"/>
    </source>
</evidence>
<organism evidence="2 3">
    <name type="scientific">Caerostris extrusa</name>
    <name type="common">Bark spider</name>
    <name type="synonym">Caerostris bankana</name>
    <dbReference type="NCBI Taxonomy" id="172846"/>
    <lineage>
        <taxon>Eukaryota</taxon>
        <taxon>Metazoa</taxon>
        <taxon>Ecdysozoa</taxon>
        <taxon>Arthropoda</taxon>
        <taxon>Chelicerata</taxon>
        <taxon>Arachnida</taxon>
        <taxon>Araneae</taxon>
        <taxon>Araneomorphae</taxon>
        <taxon>Entelegynae</taxon>
        <taxon>Araneoidea</taxon>
        <taxon>Araneidae</taxon>
        <taxon>Caerostris</taxon>
    </lineage>
</organism>
<feature type="chain" id="PRO_5043988560" description="Secreted protein" evidence="1">
    <location>
        <begin position="20"/>
        <end position="112"/>
    </location>
</feature>
<keyword evidence="1" id="KW-0732">Signal</keyword>
<accession>A0AAV4NV54</accession>
<name>A0AAV4NV54_CAEEX</name>
<evidence type="ECO:0000313" key="2">
    <source>
        <dbReference type="EMBL" id="GIX88765.1"/>
    </source>
</evidence>
<proteinExistence type="predicted"/>
<keyword evidence="3" id="KW-1185">Reference proteome</keyword>
<comment type="caution">
    <text evidence="2">The sequence shown here is derived from an EMBL/GenBank/DDBJ whole genome shotgun (WGS) entry which is preliminary data.</text>
</comment>
<gene>
    <name evidence="2" type="ORF">CEXT_475121</name>
</gene>
<feature type="signal peptide" evidence="1">
    <location>
        <begin position="1"/>
        <end position="19"/>
    </location>
</feature>